<dbReference type="Proteomes" id="UP001589609">
    <property type="component" value="Unassembled WGS sequence"/>
</dbReference>
<evidence type="ECO:0000313" key="2">
    <source>
        <dbReference type="EMBL" id="MFB9759753.1"/>
    </source>
</evidence>
<gene>
    <name evidence="2" type="ORF">ACFFMS_15215</name>
</gene>
<keyword evidence="3" id="KW-1185">Reference proteome</keyword>
<sequence length="285" mass="32101">MKKPGKSKSEKATLGNRNAKVLAFSTNKGGVLKSSATVNTAGAWASQGKRVLIIDMDNQGNSILSFGQNPDSFEYTTYDVLVDGLAAEVAIVNVHENVDVLPANDDFTFFEFDVLTDKRFTKEQYFLLLKNAVNHLRNEYDIILVDSPPTLALTQGNILSFVDYVIIPFQPEPYSQRSLVKMMDAIATMKKDTNPDIKILGILATLVDTRTNLHTTILQECRFLCRQMGWKLFDTVIPRSVRFADEIKSKGLPATLSKSRDPIVQNYFELVEEIEKQWQDKKARV</sequence>
<dbReference type="InterPro" id="IPR027417">
    <property type="entry name" value="P-loop_NTPase"/>
</dbReference>
<dbReference type="CDD" id="cd02042">
    <property type="entry name" value="ParAB_family"/>
    <property type="match status" value="1"/>
</dbReference>
<dbReference type="SUPFAM" id="SSF52540">
    <property type="entry name" value="P-loop containing nucleoside triphosphate hydrolases"/>
    <property type="match status" value="1"/>
</dbReference>
<accession>A0ABV5WGK9</accession>
<dbReference type="RefSeq" id="WP_379950098.1">
    <property type="nucleotide sequence ID" value="NZ_JBHMAF010000087.1"/>
</dbReference>
<name>A0ABV5WGK9_9BACI</name>
<reference evidence="2 3" key="1">
    <citation type="submission" date="2024-09" db="EMBL/GenBank/DDBJ databases">
        <authorList>
            <person name="Sun Q."/>
            <person name="Mori K."/>
        </authorList>
    </citation>
    <scope>NUCLEOTIDE SEQUENCE [LARGE SCALE GENOMIC DNA]</scope>
    <source>
        <strain evidence="2 3">JCM 11201</strain>
    </source>
</reference>
<dbReference type="EMBL" id="JBHMAF010000087">
    <property type="protein sequence ID" value="MFB9759753.1"/>
    <property type="molecule type" value="Genomic_DNA"/>
</dbReference>
<dbReference type="Gene3D" id="3.40.50.300">
    <property type="entry name" value="P-loop containing nucleotide triphosphate hydrolases"/>
    <property type="match status" value="1"/>
</dbReference>
<feature type="domain" description="AAA" evidence="1">
    <location>
        <begin position="20"/>
        <end position="199"/>
    </location>
</feature>
<dbReference type="Pfam" id="PF13614">
    <property type="entry name" value="AAA_31"/>
    <property type="match status" value="1"/>
</dbReference>
<dbReference type="InterPro" id="IPR050678">
    <property type="entry name" value="DNA_Partitioning_ATPase"/>
</dbReference>
<evidence type="ECO:0000259" key="1">
    <source>
        <dbReference type="Pfam" id="PF13614"/>
    </source>
</evidence>
<comment type="caution">
    <text evidence="2">The sequence shown here is derived from an EMBL/GenBank/DDBJ whole genome shotgun (WGS) entry which is preliminary data.</text>
</comment>
<organism evidence="2 3">
    <name type="scientific">Ectobacillus funiculus</name>
    <dbReference type="NCBI Taxonomy" id="137993"/>
    <lineage>
        <taxon>Bacteria</taxon>
        <taxon>Bacillati</taxon>
        <taxon>Bacillota</taxon>
        <taxon>Bacilli</taxon>
        <taxon>Bacillales</taxon>
        <taxon>Bacillaceae</taxon>
        <taxon>Ectobacillus</taxon>
    </lineage>
</organism>
<dbReference type="PANTHER" id="PTHR13696:SF52">
    <property type="entry name" value="PARA FAMILY PROTEIN CT_582"/>
    <property type="match status" value="1"/>
</dbReference>
<dbReference type="PANTHER" id="PTHR13696">
    <property type="entry name" value="P-LOOP CONTAINING NUCLEOSIDE TRIPHOSPHATE HYDROLASE"/>
    <property type="match status" value="1"/>
</dbReference>
<proteinExistence type="predicted"/>
<evidence type="ECO:0000313" key="3">
    <source>
        <dbReference type="Proteomes" id="UP001589609"/>
    </source>
</evidence>
<protein>
    <submittedName>
        <fullName evidence="2">ParA family protein</fullName>
    </submittedName>
</protein>
<dbReference type="InterPro" id="IPR025669">
    <property type="entry name" value="AAA_dom"/>
</dbReference>